<evidence type="ECO:0000256" key="3">
    <source>
        <dbReference type="ARBA" id="ARBA00022692"/>
    </source>
</evidence>
<keyword evidence="4 6" id="KW-1133">Transmembrane helix</keyword>
<protein>
    <submittedName>
        <fullName evidence="7">LysE family translocator</fullName>
    </submittedName>
</protein>
<evidence type="ECO:0000256" key="1">
    <source>
        <dbReference type="ARBA" id="ARBA00004651"/>
    </source>
</evidence>
<dbReference type="Proteomes" id="UP000321456">
    <property type="component" value="Unassembled WGS sequence"/>
</dbReference>
<comment type="caution">
    <text evidence="7">The sequence shown here is derived from an EMBL/GenBank/DDBJ whole genome shotgun (WGS) entry which is preliminary data.</text>
</comment>
<dbReference type="Pfam" id="PF01810">
    <property type="entry name" value="LysE"/>
    <property type="match status" value="1"/>
</dbReference>
<feature type="transmembrane region" description="Helical" evidence="6">
    <location>
        <begin position="71"/>
        <end position="90"/>
    </location>
</feature>
<keyword evidence="5 6" id="KW-0472">Membrane</keyword>
<feature type="transmembrane region" description="Helical" evidence="6">
    <location>
        <begin position="146"/>
        <end position="165"/>
    </location>
</feature>
<proteinExistence type="predicted"/>
<dbReference type="PANTHER" id="PTHR30086:SF20">
    <property type="entry name" value="ARGININE EXPORTER PROTEIN ARGO-RELATED"/>
    <property type="match status" value="1"/>
</dbReference>
<sequence>MIEDIQAAVPLGFLLSFMIGPVFFVLLETSATKGFRAGVIFNVGVIVADIVFFTIAYFSSFQLLENLSNQPGLFVFGGMILLVYGIVIFVKKETKKASLKASTGTYLNLIVKGFLLNFINIGVLAFWLGVIVIVGPSLDNNPNRMVVFFSTVICVYFVTDLIKILLAKQLKKYLTPERTMLIKKILGIVLIVCGIVMITKGFLPKERFNIKDGIERIK</sequence>
<feature type="transmembrane region" description="Helical" evidence="6">
    <location>
        <begin position="185"/>
        <end position="203"/>
    </location>
</feature>
<keyword evidence="2" id="KW-1003">Cell membrane</keyword>
<dbReference type="RefSeq" id="WP_147741789.1">
    <property type="nucleotide sequence ID" value="NZ_VRUR01000001.1"/>
</dbReference>
<evidence type="ECO:0000256" key="2">
    <source>
        <dbReference type="ARBA" id="ARBA00022475"/>
    </source>
</evidence>
<name>A0A5C8VA42_9FLAO</name>
<dbReference type="GO" id="GO:0005886">
    <property type="term" value="C:plasma membrane"/>
    <property type="evidence" value="ECO:0007669"/>
    <property type="project" value="UniProtKB-SubCell"/>
</dbReference>
<dbReference type="GO" id="GO:0015171">
    <property type="term" value="F:amino acid transmembrane transporter activity"/>
    <property type="evidence" value="ECO:0007669"/>
    <property type="project" value="TreeGrafter"/>
</dbReference>
<evidence type="ECO:0000256" key="6">
    <source>
        <dbReference type="SAM" id="Phobius"/>
    </source>
</evidence>
<organism evidence="7 8">
    <name type="scientific">Flagellimonas hymeniacidonis</name>
    <dbReference type="NCBI Taxonomy" id="2603628"/>
    <lineage>
        <taxon>Bacteria</taxon>
        <taxon>Pseudomonadati</taxon>
        <taxon>Bacteroidota</taxon>
        <taxon>Flavobacteriia</taxon>
        <taxon>Flavobacteriales</taxon>
        <taxon>Flavobacteriaceae</taxon>
        <taxon>Flagellimonas</taxon>
    </lineage>
</organism>
<keyword evidence="8" id="KW-1185">Reference proteome</keyword>
<accession>A0A5C8VA42</accession>
<dbReference type="AlphaFoldDB" id="A0A5C8VA42"/>
<dbReference type="PANTHER" id="PTHR30086">
    <property type="entry name" value="ARGININE EXPORTER PROTEIN ARGO"/>
    <property type="match status" value="1"/>
</dbReference>
<evidence type="ECO:0000313" key="7">
    <source>
        <dbReference type="EMBL" id="TXN37658.1"/>
    </source>
</evidence>
<feature type="transmembrane region" description="Helical" evidence="6">
    <location>
        <begin position="6"/>
        <end position="27"/>
    </location>
</feature>
<gene>
    <name evidence="7" type="ORF">FVB32_05055</name>
</gene>
<comment type="subcellular location">
    <subcellularLocation>
        <location evidence="1">Cell membrane</location>
        <topology evidence="1">Multi-pass membrane protein</topology>
    </subcellularLocation>
</comment>
<reference evidence="7 8" key="1">
    <citation type="submission" date="2019-08" db="EMBL/GenBank/DDBJ databases">
        <title>Professor.</title>
        <authorList>
            <person name="Park J.S."/>
        </authorList>
    </citation>
    <scope>NUCLEOTIDE SEQUENCE [LARGE SCALE GENOMIC DNA]</scope>
    <source>
        <strain evidence="7 8">176CP5-101</strain>
    </source>
</reference>
<dbReference type="EMBL" id="VRUR01000001">
    <property type="protein sequence ID" value="TXN37658.1"/>
    <property type="molecule type" value="Genomic_DNA"/>
</dbReference>
<evidence type="ECO:0000256" key="5">
    <source>
        <dbReference type="ARBA" id="ARBA00023136"/>
    </source>
</evidence>
<dbReference type="InterPro" id="IPR001123">
    <property type="entry name" value="LeuE-type"/>
</dbReference>
<evidence type="ECO:0000313" key="8">
    <source>
        <dbReference type="Proteomes" id="UP000321456"/>
    </source>
</evidence>
<keyword evidence="3 6" id="KW-0812">Transmembrane</keyword>
<feature type="transmembrane region" description="Helical" evidence="6">
    <location>
        <begin position="39"/>
        <end position="59"/>
    </location>
</feature>
<evidence type="ECO:0000256" key="4">
    <source>
        <dbReference type="ARBA" id="ARBA00022989"/>
    </source>
</evidence>
<feature type="transmembrane region" description="Helical" evidence="6">
    <location>
        <begin position="110"/>
        <end position="134"/>
    </location>
</feature>